<gene>
    <name evidence="6" type="ORF">HNR07_003692</name>
</gene>
<dbReference type="SUPFAM" id="SSF47413">
    <property type="entry name" value="lambda repressor-like DNA-binding domains"/>
    <property type="match status" value="1"/>
</dbReference>
<dbReference type="RefSeq" id="WP_184365986.1">
    <property type="nucleotide sequence ID" value="NZ_BAAAKM010000033.1"/>
</dbReference>
<dbReference type="SMART" id="SM00354">
    <property type="entry name" value="HTH_LACI"/>
    <property type="match status" value="1"/>
</dbReference>
<evidence type="ECO:0000313" key="6">
    <source>
        <dbReference type="EMBL" id="MBB5492555.1"/>
    </source>
</evidence>
<accession>A0A840WL39</accession>
<keyword evidence="7" id="KW-1185">Reference proteome</keyword>
<reference evidence="6 7" key="1">
    <citation type="submission" date="2020-08" db="EMBL/GenBank/DDBJ databases">
        <title>Sequencing the genomes of 1000 actinobacteria strains.</title>
        <authorList>
            <person name="Klenk H.-P."/>
        </authorList>
    </citation>
    <scope>NUCLEOTIDE SEQUENCE [LARGE SCALE GENOMIC DNA]</scope>
    <source>
        <strain evidence="6 7">DSM 44598</strain>
    </source>
</reference>
<dbReference type="PANTHER" id="PTHR30146">
    <property type="entry name" value="LACI-RELATED TRANSCRIPTIONAL REPRESSOR"/>
    <property type="match status" value="1"/>
</dbReference>
<dbReference type="InterPro" id="IPR000843">
    <property type="entry name" value="HTH_LacI"/>
</dbReference>
<comment type="caution">
    <text evidence="6">The sequence shown here is derived from an EMBL/GenBank/DDBJ whole genome shotgun (WGS) entry which is preliminary data.</text>
</comment>
<dbReference type="GO" id="GO:0000976">
    <property type="term" value="F:transcription cis-regulatory region binding"/>
    <property type="evidence" value="ECO:0007669"/>
    <property type="project" value="TreeGrafter"/>
</dbReference>
<evidence type="ECO:0000256" key="3">
    <source>
        <dbReference type="ARBA" id="ARBA00023163"/>
    </source>
</evidence>
<keyword evidence="3" id="KW-0804">Transcription</keyword>
<dbReference type="InterPro" id="IPR028082">
    <property type="entry name" value="Peripla_BP_I"/>
</dbReference>
<dbReference type="SUPFAM" id="SSF53822">
    <property type="entry name" value="Periplasmic binding protein-like I"/>
    <property type="match status" value="1"/>
</dbReference>
<dbReference type="InterPro" id="IPR010982">
    <property type="entry name" value="Lambda_DNA-bd_dom_sf"/>
</dbReference>
<name>A0A840WL39_9ACTN</name>
<dbReference type="GO" id="GO:0003700">
    <property type="term" value="F:DNA-binding transcription factor activity"/>
    <property type="evidence" value="ECO:0007669"/>
    <property type="project" value="TreeGrafter"/>
</dbReference>
<dbReference type="CDD" id="cd01392">
    <property type="entry name" value="HTH_LacI"/>
    <property type="match status" value="1"/>
</dbReference>
<dbReference type="CDD" id="cd06267">
    <property type="entry name" value="PBP1_LacI_sugar_binding-like"/>
    <property type="match status" value="1"/>
</dbReference>
<keyword evidence="1" id="KW-0805">Transcription regulation</keyword>
<dbReference type="PROSITE" id="PS50932">
    <property type="entry name" value="HTH_LACI_2"/>
    <property type="match status" value="1"/>
</dbReference>
<dbReference type="EMBL" id="JACHDO010000001">
    <property type="protein sequence ID" value="MBB5492555.1"/>
    <property type="molecule type" value="Genomic_DNA"/>
</dbReference>
<evidence type="ECO:0000259" key="5">
    <source>
        <dbReference type="PROSITE" id="PS50932"/>
    </source>
</evidence>
<dbReference type="Gene3D" id="1.10.260.40">
    <property type="entry name" value="lambda repressor-like DNA-binding domains"/>
    <property type="match status" value="1"/>
</dbReference>
<sequence>MRRPTIMDIAKAAGVSKGAVSYALNGRPGVSESTRERILTIANDLGWAPSNPARALAPGGRVGAIGMVVDRPARSLGIEPFFMQLVSGVETELSDQGVDLMLQVAEDVEAELAVYRRWAAERRVDGVVMVDLRVSDPRPEMMGVLPLPAVLLGGPEGAGGLPCLYTDDGVPMREVVHYLAAMGHRRIVRVAGPEDFVHTHSRTEAFRQAAERSGLLQARTVHADYTGEAGSRTTRRLLAEAEPPTALVYDNDLMALAGLGVAAEMGIEVPSQLSIVAWDDSALCQMVRPSLTAVSRDVVSHGRRVASMLNAVLTGQRVESEETLPGELRPRGSTGPLVV</sequence>
<evidence type="ECO:0000313" key="7">
    <source>
        <dbReference type="Proteomes" id="UP000579647"/>
    </source>
</evidence>
<dbReference type="InterPro" id="IPR046335">
    <property type="entry name" value="LacI/GalR-like_sensor"/>
</dbReference>
<dbReference type="Pfam" id="PF00356">
    <property type="entry name" value="LacI"/>
    <property type="match status" value="1"/>
</dbReference>
<proteinExistence type="predicted"/>
<dbReference type="Gene3D" id="3.40.50.2300">
    <property type="match status" value="2"/>
</dbReference>
<evidence type="ECO:0000256" key="1">
    <source>
        <dbReference type="ARBA" id="ARBA00023015"/>
    </source>
</evidence>
<evidence type="ECO:0000256" key="2">
    <source>
        <dbReference type="ARBA" id="ARBA00023125"/>
    </source>
</evidence>
<organism evidence="6 7">
    <name type="scientific">Nocardiopsis metallicus</name>
    <dbReference type="NCBI Taxonomy" id="179819"/>
    <lineage>
        <taxon>Bacteria</taxon>
        <taxon>Bacillati</taxon>
        <taxon>Actinomycetota</taxon>
        <taxon>Actinomycetes</taxon>
        <taxon>Streptosporangiales</taxon>
        <taxon>Nocardiopsidaceae</taxon>
        <taxon>Nocardiopsis</taxon>
    </lineage>
</organism>
<dbReference type="Proteomes" id="UP000579647">
    <property type="component" value="Unassembled WGS sequence"/>
</dbReference>
<keyword evidence="2 6" id="KW-0238">DNA-binding</keyword>
<dbReference type="PANTHER" id="PTHR30146:SF155">
    <property type="entry name" value="ALANINE RACEMASE"/>
    <property type="match status" value="1"/>
</dbReference>
<feature type="region of interest" description="Disordered" evidence="4">
    <location>
        <begin position="319"/>
        <end position="339"/>
    </location>
</feature>
<dbReference type="PROSITE" id="PS00356">
    <property type="entry name" value="HTH_LACI_1"/>
    <property type="match status" value="1"/>
</dbReference>
<dbReference type="AlphaFoldDB" id="A0A840WL39"/>
<dbReference type="Pfam" id="PF13377">
    <property type="entry name" value="Peripla_BP_3"/>
    <property type="match status" value="1"/>
</dbReference>
<evidence type="ECO:0000256" key="4">
    <source>
        <dbReference type="SAM" id="MobiDB-lite"/>
    </source>
</evidence>
<protein>
    <submittedName>
        <fullName evidence="6">DNA-binding LacI/PurR family transcriptional regulator</fullName>
    </submittedName>
</protein>
<feature type="domain" description="HTH lacI-type" evidence="5">
    <location>
        <begin position="4"/>
        <end position="58"/>
    </location>
</feature>